<dbReference type="NCBIfam" id="TIGR00731">
    <property type="entry name" value="bL25_bact_ctc"/>
    <property type="match status" value="1"/>
</dbReference>
<dbReference type="Gene3D" id="2.40.240.10">
    <property type="entry name" value="Ribosomal Protein L25, Chain P"/>
    <property type="match status" value="1"/>
</dbReference>
<evidence type="ECO:0000313" key="9">
    <source>
        <dbReference type="EMBL" id="CAB4906745.1"/>
    </source>
</evidence>
<feature type="region of interest" description="Disordered" evidence="5">
    <location>
        <begin position="1"/>
        <end position="21"/>
    </location>
</feature>
<evidence type="ECO:0000259" key="6">
    <source>
        <dbReference type="Pfam" id="PF01386"/>
    </source>
</evidence>
<dbReference type="GO" id="GO:0008097">
    <property type="term" value="F:5S rRNA binding"/>
    <property type="evidence" value="ECO:0007669"/>
    <property type="project" value="InterPro"/>
</dbReference>
<dbReference type="InterPro" id="IPR011035">
    <property type="entry name" value="Ribosomal_bL25/Gln-tRNA_synth"/>
</dbReference>
<dbReference type="InterPro" id="IPR029751">
    <property type="entry name" value="Ribosomal_L25_dom"/>
</dbReference>
<feature type="region of interest" description="Disordered" evidence="5">
    <location>
        <begin position="189"/>
        <end position="226"/>
    </location>
</feature>
<evidence type="ECO:0000313" key="10">
    <source>
        <dbReference type="EMBL" id="CAB4979929.1"/>
    </source>
</evidence>
<dbReference type="Gene3D" id="2.170.120.20">
    <property type="entry name" value="Ribosomal protein L25, beta domain"/>
    <property type="match status" value="1"/>
</dbReference>
<keyword evidence="1" id="KW-0699">rRNA-binding</keyword>
<dbReference type="InterPro" id="IPR037121">
    <property type="entry name" value="Ribosomal_bL25_C"/>
</dbReference>
<dbReference type="GO" id="GO:0022625">
    <property type="term" value="C:cytosolic large ribosomal subunit"/>
    <property type="evidence" value="ECO:0007669"/>
    <property type="project" value="TreeGrafter"/>
</dbReference>
<feature type="domain" description="Large ribosomal subunit protein bL25 L25" evidence="6">
    <location>
        <begin position="6"/>
        <end position="91"/>
    </location>
</feature>
<dbReference type="Pfam" id="PF01386">
    <property type="entry name" value="Ribosomal_L25p"/>
    <property type="match status" value="1"/>
</dbReference>
<dbReference type="Pfam" id="PF14693">
    <property type="entry name" value="Ribosomal_TL5_C"/>
    <property type="match status" value="1"/>
</dbReference>
<evidence type="ECO:0000256" key="3">
    <source>
        <dbReference type="ARBA" id="ARBA00022980"/>
    </source>
</evidence>
<evidence type="ECO:0000256" key="4">
    <source>
        <dbReference type="ARBA" id="ARBA00023274"/>
    </source>
</evidence>
<accession>A0A6J7GPT7</accession>
<evidence type="ECO:0000256" key="5">
    <source>
        <dbReference type="SAM" id="MobiDB-lite"/>
    </source>
</evidence>
<keyword evidence="2" id="KW-0694">RNA-binding</keyword>
<dbReference type="InterPro" id="IPR001021">
    <property type="entry name" value="Ribosomal_bL25_long"/>
</dbReference>
<dbReference type="GO" id="GO:0006412">
    <property type="term" value="P:translation"/>
    <property type="evidence" value="ECO:0007669"/>
    <property type="project" value="InterPro"/>
</dbReference>
<gene>
    <name evidence="8" type="ORF">UFOPK2683_00331</name>
    <name evidence="9" type="ORF">UFOPK3605_00819</name>
    <name evidence="10" type="ORF">UFOPK3897_01050</name>
    <name evidence="11" type="ORF">UFOPK4121_01009</name>
</gene>
<protein>
    <submittedName>
        <fullName evidence="9">Unannotated protein</fullName>
    </submittedName>
</protein>
<dbReference type="InterPro" id="IPR020057">
    <property type="entry name" value="Ribosomal_bL25_b-dom"/>
</dbReference>
<feature type="domain" description="Large ribosomal subunit protein bL25 beta" evidence="7">
    <location>
        <begin position="100"/>
        <end position="182"/>
    </location>
</feature>
<dbReference type="InterPro" id="IPR020930">
    <property type="entry name" value="Ribosomal_uL5_bac-type"/>
</dbReference>
<dbReference type="PANTHER" id="PTHR33284:SF1">
    <property type="entry name" value="RIBOSOMAL PROTEIN L25_GLN-TRNA SYNTHETASE, ANTI-CODON-BINDING DOMAIN-CONTAINING PROTEIN"/>
    <property type="match status" value="1"/>
</dbReference>
<evidence type="ECO:0000256" key="2">
    <source>
        <dbReference type="ARBA" id="ARBA00022884"/>
    </source>
</evidence>
<sequence length="226" mass="23322">MADAVISAEKRTERGSRPSGRIRRAGKVPAVVYGLGSETLSVTVSARELRTVLASGANTLITLQVDGEEHLALARQVQRHPIRGEFVHVDFVRVRTDVAVAAEVALTLTGEPEGVRSGGLLDQLIFSIPIEAKPQDIPGSVEHDVGNLEIGGQLRVGELSLPSGVATTLEADVLVAQVVLPRVVAEPVDEEAVDGEAVDGEPATGEAPASGSADATDDGGSGADEG</sequence>
<name>A0A6J7GPT7_9ZZZZ</name>
<dbReference type="HAMAP" id="MF_01334">
    <property type="entry name" value="Ribosomal_bL25_CTC"/>
    <property type="match status" value="1"/>
</dbReference>
<evidence type="ECO:0000313" key="8">
    <source>
        <dbReference type="EMBL" id="CAB4716925.1"/>
    </source>
</evidence>
<dbReference type="GO" id="GO:0003735">
    <property type="term" value="F:structural constituent of ribosome"/>
    <property type="evidence" value="ECO:0007669"/>
    <property type="project" value="InterPro"/>
</dbReference>
<dbReference type="PANTHER" id="PTHR33284">
    <property type="entry name" value="RIBOSOMAL PROTEIN L25/GLN-TRNA SYNTHETASE, ANTI-CODON-BINDING DOMAIN-CONTAINING PROTEIN"/>
    <property type="match status" value="1"/>
</dbReference>
<keyword evidence="4" id="KW-0687">Ribonucleoprotein</keyword>
<reference evidence="9" key="1">
    <citation type="submission" date="2020-05" db="EMBL/GenBank/DDBJ databases">
        <authorList>
            <person name="Chiriac C."/>
            <person name="Salcher M."/>
            <person name="Ghai R."/>
            <person name="Kavagutti S V."/>
        </authorList>
    </citation>
    <scope>NUCLEOTIDE SEQUENCE</scope>
</reference>
<evidence type="ECO:0000256" key="1">
    <source>
        <dbReference type="ARBA" id="ARBA00022730"/>
    </source>
</evidence>
<dbReference type="InterPro" id="IPR020056">
    <property type="entry name" value="Rbsml_bL25/Gln-tRNA_synth_N"/>
</dbReference>
<dbReference type="EMBL" id="CAFBPQ010000030">
    <property type="protein sequence ID" value="CAB5026735.1"/>
    <property type="molecule type" value="Genomic_DNA"/>
</dbReference>
<keyword evidence="3" id="KW-0689">Ribosomal protein</keyword>
<dbReference type="CDD" id="cd00495">
    <property type="entry name" value="Ribosomal_L25_TL5_CTC"/>
    <property type="match status" value="1"/>
</dbReference>
<evidence type="ECO:0000313" key="11">
    <source>
        <dbReference type="EMBL" id="CAB5026735.1"/>
    </source>
</evidence>
<feature type="compositionally biased region" description="Acidic residues" evidence="5">
    <location>
        <begin position="189"/>
        <end position="199"/>
    </location>
</feature>
<dbReference type="EMBL" id="CAFBOF010000022">
    <property type="protein sequence ID" value="CAB4979929.1"/>
    <property type="molecule type" value="Genomic_DNA"/>
</dbReference>
<dbReference type="EMBL" id="CAFBMM010000034">
    <property type="protein sequence ID" value="CAB4906745.1"/>
    <property type="molecule type" value="Genomic_DNA"/>
</dbReference>
<dbReference type="EMBL" id="CAEZYK010000011">
    <property type="protein sequence ID" value="CAB4716925.1"/>
    <property type="molecule type" value="Genomic_DNA"/>
</dbReference>
<dbReference type="SUPFAM" id="SSF50715">
    <property type="entry name" value="Ribosomal protein L25-like"/>
    <property type="match status" value="1"/>
</dbReference>
<evidence type="ECO:0000259" key="7">
    <source>
        <dbReference type="Pfam" id="PF14693"/>
    </source>
</evidence>
<proteinExistence type="inferred from homology"/>
<organism evidence="9">
    <name type="scientific">freshwater metagenome</name>
    <dbReference type="NCBI Taxonomy" id="449393"/>
    <lineage>
        <taxon>unclassified sequences</taxon>
        <taxon>metagenomes</taxon>
        <taxon>ecological metagenomes</taxon>
    </lineage>
</organism>
<dbReference type="AlphaFoldDB" id="A0A6J7GPT7"/>